<gene>
    <name evidence="1" type="ORF">R5R35_013204</name>
</gene>
<keyword evidence="2" id="KW-1185">Reference proteome</keyword>
<evidence type="ECO:0000313" key="1">
    <source>
        <dbReference type="EMBL" id="KAK7873664.1"/>
    </source>
</evidence>
<dbReference type="EMBL" id="JAZDUA010000010">
    <property type="protein sequence ID" value="KAK7873664.1"/>
    <property type="molecule type" value="Genomic_DNA"/>
</dbReference>
<organism evidence="1 2">
    <name type="scientific">Gryllus longicercus</name>
    <dbReference type="NCBI Taxonomy" id="2509291"/>
    <lineage>
        <taxon>Eukaryota</taxon>
        <taxon>Metazoa</taxon>
        <taxon>Ecdysozoa</taxon>
        <taxon>Arthropoda</taxon>
        <taxon>Hexapoda</taxon>
        <taxon>Insecta</taxon>
        <taxon>Pterygota</taxon>
        <taxon>Neoptera</taxon>
        <taxon>Polyneoptera</taxon>
        <taxon>Orthoptera</taxon>
        <taxon>Ensifera</taxon>
        <taxon>Gryllidea</taxon>
        <taxon>Grylloidea</taxon>
        <taxon>Gryllidae</taxon>
        <taxon>Gryllinae</taxon>
        <taxon>Gryllus</taxon>
    </lineage>
</organism>
<protein>
    <submittedName>
        <fullName evidence="1">Uncharacterized protein</fullName>
    </submittedName>
</protein>
<comment type="caution">
    <text evidence="1">The sequence shown here is derived from an EMBL/GenBank/DDBJ whole genome shotgun (WGS) entry which is preliminary data.</text>
</comment>
<proteinExistence type="predicted"/>
<dbReference type="Pfam" id="PF03999">
    <property type="entry name" value="MAP65_ASE1"/>
    <property type="match status" value="1"/>
</dbReference>
<dbReference type="Proteomes" id="UP001378592">
    <property type="component" value="Unassembled WGS sequence"/>
</dbReference>
<reference evidence="1 2" key="1">
    <citation type="submission" date="2024-03" db="EMBL/GenBank/DDBJ databases">
        <title>The genome assembly and annotation of the cricket Gryllus longicercus Weissman &amp; Gray.</title>
        <authorList>
            <person name="Szrajer S."/>
            <person name="Gray D."/>
            <person name="Ylla G."/>
        </authorList>
    </citation>
    <scope>NUCLEOTIDE SEQUENCE [LARGE SCALE GENOMIC DNA]</scope>
    <source>
        <strain evidence="1">DAG 2021-001</strain>
        <tissue evidence="1">Whole body minus gut</tissue>
    </source>
</reference>
<sequence>MDLDLSLNEELGEAGKDKLLECLAVMQRHWAGCSATNVRRRKEWSELLNDLEKLSWKFQINEIRREISTMWDTCFKSDKEREEFPEYSSDDYSERLLVKHWDFLEKLKAIFDICFRCFQLC</sequence>
<dbReference type="AlphaFoldDB" id="A0AAN9VXY5"/>
<evidence type="ECO:0000313" key="2">
    <source>
        <dbReference type="Proteomes" id="UP001378592"/>
    </source>
</evidence>
<name>A0AAN9VXY5_9ORTH</name>
<accession>A0AAN9VXY5</accession>